<reference evidence="2" key="1">
    <citation type="journal article" date="2020" name="Nature">
        <title>Giant virus diversity and host interactions through global metagenomics.</title>
        <authorList>
            <person name="Schulz F."/>
            <person name="Roux S."/>
            <person name="Paez-Espino D."/>
            <person name="Jungbluth S."/>
            <person name="Walsh D.A."/>
            <person name="Denef V.J."/>
            <person name="McMahon K.D."/>
            <person name="Konstantinidis K.T."/>
            <person name="Eloe-Fadrosh E.A."/>
            <person name="Kyrpides N.C."/>
            <person name="Woyke T."/>
        </authorList>
    </citation>
    <scope>NUCLEOTIDE SEQUENCE</scope>
    <source>
        <strain evidence="2">GVMAG-M-3300023174-49</strain>
    </source>
</reference>
<feature type="transmembrane region" description="Helical" evidence="1">
    <location>
        <begin position="9"/>
        <end position="27"/>
    </location>
</feature>
<feature type="transmembrane region" description="Helical" evidence="1">
    <location>
        <begin position="74"/>
        <end position="95"/>
    </location>
</feature>
<evidence type="ECO:0000256" key="1">
    <source>
        <dbReference type="SAM" id="Phobius"/>
    </source>
</evidence>
<protein>
    <submittedName>
        <fullName evidence="2">Uncharacterized protein</fullName>
    </submittedName>
</protein>
<proteinExistence type="predicted"/>
<keyword evidence="1" id="KW-0472">Membrane</keyword>
<accession>A0A6C0DR55</accession>
<dbReference type="EMBL" id="MN739660">
    <property type="protein sequence ID" value="QHT18832.1"/>
    <property type="molecule type" value="Genomic_DNA"/>
</dbReference>
<keyword evidence="1" id="KW-0812">Transmembrane</keyword>
<dbReference type="AlphaFoldDB" id="A0A6C0DR55"/>
<keyword evidence="1" id="KW-1133">Transmembrane helix</keyword>
<organism evidence="2">
    <name type="scientific">viral metagenome</name>
    <dbReference type="NCBI Taxonomy" id="1070528"/>
    <lineage>
        <taxon>unclassified sequences</taxon>
        <taxon>metagenomes</taxon>
        <taxon>organismal metagenomes</taxon>
    </lineage>
</organism>
<feature type="transmembrane region" description="Helical" evidence="1">
    <location>
        <begin position="47"/>
        <end position="67"/>
    </location>
</feature>
<sequence>MVKLCAPAMVYLGLSLLALFLMVFQNFGNYNTYCIGYYKCDEINTTFVFIIKIFYILFWTWILNIICKSGYSQLSWFLVLLPILLFFVLIAYFVMNKISLSL</sequence>
<name>A0A6C0DR55_9ZZZZ</name>
<evidence type="ECO:0000313" key="2">
    <source>
        <dbReference type="EMBL" id="QHT18832.1"/>
    </source>
</evidence>